<dbReference type="Pfam" id="PF01420">
    <property type="entry name" value="Methylase_S"/>
    <property type="match status" value="2"/>
</dbReference>
<evidence type="ECO:0000313" key="5">
    <source>
        <dbReference type="EMBL" id="AAZ46058.1"/>
    </source>
</evidence>
<evidence type="ECO:0000256" key="2">
    <source>
        <dbReference type="ARBA" id="ARBA00022747"/>
    </source>
</evidence>
<dbReference type="InterPro" id="IPR044946">
    <property type="entry name" value="Restrct_endonuc_typeI_TRD_sf"/>
</dbReference>
<dbReference type="PANTHER" id="PTHR30408:SF12">
    <property type="entry name" value="TYPE I RESTRICTION ENZYME MJAVIII SPECIFICITY SUBUNIT"/>
    <property type="match status" value="1"/>
</dbReference>
<dbReference type="InterPro" id="IPR000055">
    <property type="entry name" value="Restrct_endonuc_typeI_TRD"/>
</dbReference>
<keyword evidence="2" id="KW-0680">Restriction system</keyword>
<keyword evidence="3" id="KW-0238">DNA-binding</keyword>
<feature type="domain" description="Type I restriction modification DNA specificity" evidence="4">
    <location>
        <begin position="87"/>
        <end position="235"/>
    </location>
</feature>
<dbReference type="Gene3D" id="3.90.220.20">
    <property type="entry name" value="DNA methylase specificity domains"/>
    <property type="match status" value="2"/>
</dbReference>
<gene>
    <name evidence="5" type="ordered locus">Daro_1307</name>
</gene>
<dbReference type="OrthoDB" id="9798929at2"/>
<accession>Q47GH3</accession>
<dbReference type="HOGENOM" id="CLU_021095_9_1_4"/>
<comment type="similarity">
    <text evidence="1">Belongs to the type-I restriction system S methylase family.</text>
</comment>
<dbReference type="REBASE" id="11235">
    <property type="entry name" value="S.DarORF1303P"/>
</dbReference>
<evidence type="ECO:0000256" key="3">
    <source>
        <dbReference type="ARBA" id="ARBA00023125"/>
    </source>
</evidence>
<evidence type="ECO:0000259" key="4">
    <source>
        <dbReference type="Pfam" id="PF01420"/>
    </source>
</evidence>
<evidence type="ECO:0000256" key="1">
    <source>
        <dbReference type="ARBA" id="ARBA00010923"/>
    </source>
</evidence>
<protein>
    <submittedName>
        <fullName evidence="5">Restriction modification system DNA specificity domain</fullName>
    </submittedName>
</protein>
<name>Q47GH3_DECAR</name>
<dbReference type="EMBL" id="CP000089">
    <property type="protein sequence ID" value="AAZ46058.1"/>
    <property type="molecule type" value="Genomic_DNA"/>
</dbReference>
<dbReference type="SUPFAM" id="SSF116734">
    <property type="entry name" value="DNA methylase specificity domain"/>
    <property type="match status" value="2"/>
</dbReference>
<dbReference type="InterPro" id="IPR052021">
    <property type="entry name" value="Type-I_RS_S_subunit"/>
</dbReference>
<feature type="domain" description="Type I restriction modification DNA specificity" evidence="4">
    <location>
        <begin position="5"/>
        <end position="54"/>
    </location>
</feature>
<dbReference type="STRING" id="159087.Daro_1307"/>
<dbReference type="AlphaFoldDB" id="Q47GH3"/>
<sequence>MAHGAASQANVSPSQVGGLEIVLPNIEQQRRIASILSTYDDLIENNTRRIAILEEMARRIYEEWFVHFRFPLHEQVKMVESEFGVIPEGWKITSLGEAFNIVLGGTPSRNKSEYWDQGTIPWINSGKVNDLRITTPSEYITDLGLKKSAAKLMPAATTVIAITGATLGQVSYLCTEMSANQSVVGVFDASGKYSEYIYRLIQNRIMAIIQHASGGAQQHINKEIVNDVVLVLPPDDVLSLFNNTALPIGELINTLLHKNANLRTTRDLLLPKLVSGELDVSEIAA</sequence>
<dbReference type="PANTHER" id="PTHR30408">
    <property type="entry name" value="TYPE-1 RESTRICTION ENZYME ECOKI SPECIFICITY PROTEIN"/>
    <property type="match status" value="1"/>
</dbReference>
<proteinExistence type="inferred from homology"/>
<dbReference type="GO" id="GO:0003677">
    <property type="term" value="F:DNA binding"/>
    <property type="evidence" value="ECO:0007669"/>
    <property type="project" value="UniProtKB-KW"/>
</dbReference>
<dbReference type="KEGG" id="dar:Daro_1307"/>
<reference evidence="5" key="1">
    <citation type="submission" date="2005-08" db="EMBL/GenBank/DDBJ databases">
        <title>Complete sequence of Dechloromonas aromatica RCB.</title>
        <authorList>
            <person name="Salinero K.K."/>
            <person name="Copeland A."/>
            <person name="Lucas S."/>
            <person name="Lapidus A."/>
            <person name="Barry K."/>
            <person name="Detter J.C."/>
            <person name="Glavina T."/>
            <person name="Hammon N."/>
            <person name="Israni S."/>
            <person name="Pitluck S."/>
            <person name="Di Bartolo G."/>
            <person name="Trong S."/>
            <person name="Schmutz J."/>
            <person name="Larimer F."/>
            <person name="Land M."/>
            <person name="Ivanova N."/>
            <person name="Richardson P."/>
        </authorList>
    </citation>
    <scope>NUCLEOTIDE SEQUENCE</scope>
    <source>
        <strain evidence="5">RCB</strain>
    </source>
</reference>
<dbReference type="eggNOG" id="COG0732">
    <property type="taxonomic scope" value="Bacteria"/>
</dbReference>
<dbReference type="GO" id="GO:0009307">
    <property type="term" value="P:DNA restriction-modification system"/>
    <property type="evidence" value="ECO:0007669"/>
    <property type="project" value="UniProtKB-KW"/>
</dbReference>
<organism evidence="5">
    <name type="scientific">Dechloromonas aromatica (strain RCB)</name>
    <dbReference type="NCBI Taxonomy" id="159087"/>
    <lineage>
        <taxon>Bacteria</taxon>
        <taxon>Pseudomonadati</taxon>
        <taxon>Pseudomonadota</taxon>
        <taxon>Betaproteobacteria</taxon>
        <taxon>Rhodocyclales</taxon>
        <taxon>Azonexaceae</taxon>
        <taxon>Dechloromonas</taxon>
    </lineage>
</organism>